<name>A0A6J3E8G0_AYTFU</name>
<dbReference type="AlphaFoldDB" id="A0A6J3E8G0"/>
<evidence type="ECO:0000256" key="1">
    <source>
        <dbReference type="ARBA" id="ARBA00006885"/>
    </source>
</evidence>
<dbReference type="InParanoid" id="A0A6J3E8G0"/>
<dbReference type="GeneID" id="116498258"/>
<comment type="similarity">
    <text evidence="1">Belongs to the COQ10 family.</text>
</comment>
<feature type="domain" description="Coenzyme Q-binding protein COQ10 START" evidence="5">
    <location>
        <begin position="122"/>
        <end position="249"/>
    </location>
</feature>
<dbReference type="Gene3D" id="3.30.530.20">
    <property type="match status" value="1"/>
</dbReference>
<dbReference type="GO" id="GO:0005739">
    <property type="term" value="C:mitochondrion"/>
    <property type="evidence" value="ECO:0007669"/>
    <property type="project" value="TreeGrafter"/>
</dbReference>
<gene>
    <name evidence="7" type="primary">LOC116498258</name>
</gene>
<dbReference type="GO" id="GO:0045333">
    <property type="term" value="P:cellular respiration"/>
    <property type="evidence" value="ECO:0007669"/>
    <property type="project" value="InterPro"/>
</dbReference>
<reference evidence="7" key="1">
    <citation type="submission" date="2025-08" db="UniProtKB">
        <authorList>
            <consortium name="RefSeq"/>
        </authorList>
    </citation>
    <scope>IDENTIFICATION</scope>
    <source>
        <tissue evidence="7">Lung</tissue>
    </source>
</reference>
<dbReference type="GO" id="GO:0048039">
    <property type="term" value="F:ubiquinone binding"/>
    <property type="evidence" value="ECO:0007669"/>
    <property type="project" value="InterPro"/>
</dbReference>
<evidence type="ECO:0000313" key="7">
    <source>
        <dbReference type="RefSeq" id="XP_032058395.1"/>
    </source>
</evidence>
<feature type="compositionally biased region" description="Basic and acidic residues" evidence="4">
    <location>
        <begin position="28"/>
        <end position="41"/>
    </location>
</feature>
<dbReference type="PANTHER" id="PTHR12901">
    <property type="entry name" value="SPERM PROTEIN HOMOLOG"/>
    <property type="match status" value="1"/>
</dbReference>
<dbReference type="CDD" id="cd07813">
    <property type="entry name" value="COQ10p_like"/>
    <property type="match status" value="1"/>
</dbReference>
<dbReference type="InterPro" id="IPR005031">
    <property type="entry name" value="COQ10_START"/>
</dbReference>
<dbReference type="Pfam" id="PF03364">
    <property type="entry name" value="Polyketide_cyc"/>
    <property type="match status" value="1"/>
</dbReference>
<evidence type="ECO:0000256" key="2">
    <source>
        <dbReference type="ARBA" id="ARBA00011814"/>
    </source>
</evidence>
<evidence type="ECO:0000256" key="4">
    <source>
        <dbReference type="SAM" id="MobiDB-lite"/>
    </source>
</evidence>
<comment type="subunit">
    <text evidence="2">Interacts with coenzyme Q.</text>
</comment>
<dbReference type="InterPro" id="IPR044996">
    <property type="entry name" value="COQ10-like"/>
</dbReference>
<dbReference type="InterPro" id="IPR023393">
    <property type="entry name" value="START-like_dom_sf"/>
</dbReference>
<evidence type="ECO:0000313" key="6">
    <source>
        <dbReference type="Proteomes" id="UP000504639"/>
    </source>
</evidence>
<comment type="function">
    <text evidence="3">Required for the function of coenzyme Q in the respiratory chain. May serve as a chaperone or may be involved in the transport of Q6 from its site of synthesis to the catalytic sites of the respiratory complexes.</text>
</comment>
<evidence type="ECO:0000259" key="5">
    <source>
        <dbReference type="Pfam" id="PF03364"/>
    </source>
</evidence>
<dbReference type="SUPFAM" id="SSF55961">
    <property type="entry name" value="Bet v1-like"/>
    <property type="match status" value="1"/>
</dbReference>
<dbReference type="KEGG" id="aful:116498258"/>
<keyword evidence="6" id="KW-1185">Reference proteome</keyword>
<organism evidence="6 7">
    <name type="scientific">Aythya fuligula</name>
    <name type="common">Tufted duck</name>
    <name type="synonym">Anas fuligula</name>
    <dbReference type="NCBI Taxonomy" id="219594"/>
    <lineage>
        <taxon>Eukaryota</taxon>
        <taxon>Metazoa</taxon>
        <taxon>Chordata</taxon>
        <taxon>Craniata</taxon>
        <taxon>Vertebrata</taxon>
        <taxon>Euteleostomi</taxon>
        <taxon>Archelosauria</taxon>
        <taxon>Archosauria</taxon>
        <taxon>Dinosauria</taxon>
        <taxon>Saurischia</taxon>
        <taxon>Theropoda</taxon>
        <taxon>Coelurosauria</taxon>
        <taxon>Aves</taxon>
        <taxon>Neognathae</taxon>
        <taxon>Galloanserae</taxon>
        <taxon>Anseriformes</taxon>
        <taxon>Anatidae</taxon>
        <taxon>Aythyinae</taxon>
        <taxon>Aythya</taxon>
    </lineage>
</organism>
<evidence type="ECO:0000256" key="3">
    <source>
        <dbReference type="ARBA" id="ARBA00024947"/>
    </source>
</evidence>
<dbReference type="PANTHER" id="PTHR12901:SF14">
    <property type="entry name" value="COENZYME Q-BINDING PROTEIN COQ10 HOMOLOG, MITOCHONDRIAL"/>
    <property type="match status" value="1"/>
</dbReference>
<dbReference type="Proteomes" id="UP000504639">
    <property type="component" value="Chromosome 24"/>
</dbReference>
<accession>A0A6J3E8G0</accession>
<sequence length="272" mass="30162">MSWNRCGSALAGTRGCPAPVPAQGTGPRRAEPSHGRVRADAARGCCPVRHQHRDPRAPGHRDRGRCRAPRGQQLRFSDPLFILSRCPAAHRSPCPQPVQPARPFLSLVGSGATGYREQRVLGYSAQQMYELVANVGDYRLFVPWCRRSAVLSRRGHVLRAELEVGFPPLQERYLSEVSLGSRQIRAVSSDCRLFRHLETLWRFGPGLPGRTDSCSLDFSVSFEFRSALHSRLAGLFLDEVAKQMVAAFEGRARELFGPQAAARPAQRAARRA</sequence>
<dbReference type="RefSeq" id="XP_032058395.1">
    <property type="nucleotide sequence ID" value="XM_032202504.1"/>
</dbReference>
<protein>
    <submittedName>
        <fullName evidence="7">Coenzyme Q-binding protein COQ10 homolog B, mitochondrial-like</fullName>
    </submittedName>
</protein>
<proteinExistence type="inferred from homology"/>
<feature type="region of interest" description="Disordered" evidence="4">
    <location>
        <begin position="14"/>
        <end position="69"/>
    </location>
</feature>